<organism evidence="3 4">
    <name type="scientific">Isoptericola chiayiensis</name>
    <dbReference type="NCBI Taxonomy" id="579446"/>
    <lineage>
        <taxon>Bacteria</taxon>
        <taxon>Bacillati</taxon>
        <taxon>Actinomycetota</taxon>
        <taxon>Actinomycetes</taxon>
        <taxon>Micrococcales</taxon>
        <taxon>Promicromonosporaceae</taxon>
        <taxon>Isoptericola</taxon>
    </lineage>
</organism>
<comment type="caution">
    <text evidence="3">The sequence shown here is derived from an EMBL/GenBank/DDBJ whole genome shotgun (WGS) entry which is preliminary data.</text>
</comment>
<evidence type="ECO:0000259" key="2">
    <source>
        <dbReference type="SMART" id="SM01022"/>
    </source>
</evidence>
<dbReference type="RefSeq" id="WP_172152989.1">
    <property type="nucleotide sequence ID" value="NZ_BAABID010000017.1"/>
</dbReference>
<sequence length="192" mass="21045">MTDDDVTTGDAVGQGDPQLDGEPQLDDTVQAERITAFWDAARPKAGRTSHGGAVGERSENVVPPPAWAFGDNPELADELLALVLSGTKTATASLVVEYAEADEPQPRKGDLSILLDGAGEPRALIRTTQVDVVPFSDVTEEFAYLEGENDRTLASWREGHERYWRRTLAGTEHEFDPSLEVLCERFKVLYSE</sequence>
<dbReference type="EMBL" id="BAABID010000017">
    <property type="protein sequence ID" value="GAA4735317.1"/>
    <property type="molecule type" value="Genomic_DNA"/>
</dbReference>
<reference evidence="4" key="1">
    <citation type="journal article" date="2019" name="Int. J. Syst. Evol. Microbiol.">
        <title>The Global Catalogue of Microorganisms (GCM) 10K type strain sequencing project: providing services to taxonomists for standard genome sequencing and annotation.</title>
        <authorList>
            <consortium name="The Broad Institute Genomics Platform"/>
            <consortium name="The Broad Institute Genome Sequencing Center for Infectious Disease"/>
            <person name="Wu L."/>
            <person name="Ma J."/>
        </authorList>
    </citation>
    <scope>NUCLEOTIDE SEQUENCE [LARGE SCALE GENOMIC DNA]</scope>
    <source>
        <strain evidence="4">JCM 18063</strain>
    </source>
</reference>
<proteinExistence type="predicted"/>
<dbReference type="InterPro" id="IPR007374">
    <property type="entry name" value="ASCH_domain"/>
</dbReference>
<evidence type="ECO:0000313" key="3">
    <source>
        <dbReference type="EMBL" id="GAA4735317.1"/>
    </source>
</evidence>
<dbReference type="PANTHER" id="PTHR39203">
    <property type="entry name" value="CYTOPLASMIC PROTEIN-RELATED"/>
    <property type="match status" value="1"/>
</dbReference>
<feature type="region of interest" description="Disordered" evidence="1">
    <location>
        <begin position="1"/>
        <end position="64"/>
    </location>
</feature>
<dbReference type="PANTHER" id="PTHR39203:SF1">
    <property type="entry name" value="CYTOPLASMIC PROTEIN"/>
    <property type="match status" value="1"/>
</dbReference>
<dbReference type="Gene3D" id="3.10.400.10">
    <property type="entry name" value="Sulfate adenylyltransferase"/>
    <property type="match status" value="1"/>
</dbReference>
<keyword evidence="4" id="KW-1185">Reference proteome</keyword>
<gene>
    <name evidence="3" type="ORF">GCM10023216_30270</name>
</gene>
<dbReference type="InterPro" id="IPR015947">
    <property type="entry name" value="PUA-like_sf"/>
</dbReference>
<dbReference type="SMART" id="SM01022">
    <property type="entry name" value="ASCH"/>
    <property type="match status" value="1"/>
</dbReference>
<dbReference type="Pfam" id="PF04266">
    <property type="entry name" value="ASCH"/>
    <property type="match status" value="1"/>
</dbReference>
<dbReference type="SUPFAM" id="SSF88697">
    <property type="entry name" value="PUA domain-like"/>
    <property type="match status" value="1"/>
</dbReference>
<name>A0ABP8YNG4_9MICO</name>
<dbReference type="Proteomes" id="UP001500956">
    <property type="component" value="Unassembled WGS sequence"/>
</dbReference>
<accession>A0ABP8YNG4</accession>
<dbReference type="InterPro" id="IPR009326">
    <property type="entry name" value="DUF984"/>
</dbReference>
<protein>
    <recommendedName>
        <fullName evidence="2">ASCH domain-containing protein</fullName>
    </recommendedName>
</protein>
<dbReference type="CDD" id="cd06553">
    <property type="entry name" value="ASCH_Ef3133_like"/>
    <property type="match status" value="1"/>
</dbReference>
<feature type="domain" description="ASCH" evidence="2">
    <location>
        <begin position="67"/>
        <end position="190"/>
    </location>
</feature>
<evidence type="ECO:0000313" key="4">
    <source>
        <dbReference type="Proteomes" id="UP001500956"/>
    </source>
</evidence>
<evidence type="ECO:0000256" key="1">
    <source>
        <dbReference type="SAM" id="MobiDB-lite"/>
    </source>
</evidence>